<reference evidence="1 2" key="1">
    <citation type="submission" date="2020-04" db="EMBL/GenBank/DDBJ databases">
        <title>MicrobeNet Type strains.</title>
        <authorList>
            <person name="Nicholson A.C."/>
        </authorList>
    </citation>
    <scope>NUCLEOTIDE SEQUENCE [LARGE SCALE GENOMIC DNA]</scope>
    <source>
        <strain evidence="1 2">DSM 44113</strain>
    </source>
</reference>
<dbReference type="Gene3D" id="3.10.580.10">
    <property type="entry name" value="CBS-domain"/>
    <property type="match status" value="1"/>
</dbReference>
<gene>
    <name evidence="1" type="ORF">HF999_14525</name>
</gene>
<keyword evidence="2" id="KW-1185">Reference proteome</keyword>
<dbReference type="Proteomes" id="UP000582646">
    <property type="component" value="Unassembled WGS sequence"/>
</dbReference>
<comment type="caution">
    <text evidence="1">The sequence shown here is derived from an EMBL/GenBank/DDBJ whole genome shotgun (WGS) entry which is preliminary data.</text>
</comment>
<name>A0A846X5J2_9ACTN</name>
<proteinExistence type="predicted"/>
<dbReference type="SUPFAM" id="SSF54631">
    <property type="entry name" value="CBS-domain pair"/>
    <property type="match status" value="1"/>
</dbReference>
<dbReference type="InterPro" id="IPR046342">
    <property type="entry name" value="CBS_dom_sf"/>
</dbReference>
<evidence type="ECO:0000313" key="2">
    <source>
        <dbReference type="Proteomes" id="UP000582646"/>
    </source>
</evidence>
<protein>
    <recommendedName>
        <fullName evidence="3">CBS domain-containing protein</fullName>
    </recommendedName>
</protein>
<evidence type="ECO:0000313" key="1">
    <source>
        <dbReference type="EMBL" id="NKY19579.1"/>
    </source>
</evidence>
<organism evidence="1 2">
    <name type="scientific">Tsukamurella spumae</name>
    <dbReference type="NCBI Taxonomy" id="44753"/>
    <lineage>
        <taxon>Bacteria</taxon>
        <taxon>Bacillati</taxon>
        <taxon>Actinomycetota</taxon>
        <taxon>Actinomycetes</taxon>
        <taxon>Mycobacteriales</taxon>
        <taxon>Tsukamurellaceae</taxon>
        <taxon>Tsukamurella</taxon>
    </lineage>
</organism>
<accession>A0A846X5J2</accession>
<dbReference type="RefSeq" id="WP_168546571.1">
    <property type="nucleotide sequence ID" value="NZ_BAAAKS010000050.1"/>
</dbReference>
<sequence>MTGETRTAGGVTAPPVRMVAEVMLRRPTLHSSDITVGAARAALAASPKFHLLLLVRDGVLVGTLDAGDLAAPADEAAPATTLASLEGRTVGPAVPADPLRQDMRTTGIRRLAVVDEDLRLLGLLCLKASGTGFCTDDGVDDRRRAAAATTRS</sequence>
<dbReference type="EMBL" id="JAAXOQ010000019">
    <property type="protein sequence ID" value="NKY19579.1"/>
    <property type="molecule type" value="Genomic_DNA"/>
</dbReference>
<dbReference type="AlphaFoldDB" id="A0A846X5J2"/>
<evidence type="ECO:0008006" key="3">
    <source>
        <dbReference type="Google" id="ProtNLM"/>
    </source>
</evidence>